<feature type="domain" description="Auxiliary Activity family 9 catalytic" evidence="8">
    <location>
        <begin position="22"/>
        <end position="226"/>
    </location>
</feature>
<reference evidence="9" key="1">
    <citation type="submission" date="2023-06" db="EMBL/GenBank/DDBJ databases">
        <title>Draft genome of Marssonina rosae.</title>
        <authorList>
            <person name="Cheng Q."/>
        </authorList>
    </citation>
    <scope>NUCLEOTIDE SEQUENCE</scope>
    <source>
        <strain evidence="9">R4</strain>
    </source>
</reference>
<feature type="compositionally biased region" description="Pro residues" evidence="6">
    <location>
        <begin position="310"/>
        <end position="321"/>
    </location>
</feature>
<feature type="region of interest" description="Disordered" evidence="6">
    <location>
        <begin position="272"/>
        <end position="380"/>
    </location>
</feature>
<proteinExistence type="predicted"/>
<feature type="compositionally biased region" description="Pro residues" evidence="6">
    <location>
        <begin position="350"/>
        <end position="360"/>
    </location>
</feature>
<comment type="caution">
    <text evidence="9">The sequence shown here is derived from an EMBL/GenBank/DDBJ whole genome shotgun (WGS) entry which is preliminary data.</text>
</comment>
<dbReference type="CDD" id="cd21175">
    <property type="entry name" value="LPMO_AA9"/>
    <property type="match status" value="1"/>
</dbReference>
<evidence type="ECO:0000313" key="9">
    <source>
        <dbReference type="EMBL" id="KAK2625922.1"/>
    </source>
</evidence>
<evidence type="ECO:0000259" key="8">
    <source>
        <dbReference type="Pfam" id="PF03443"/>
    </source>
</evidence>
<sequence>MPSSMLTSTLAVLAAAAVVSAHGHVQGVTVDGVYHKGWVLDYAYQPATAPQTFGWAEGALDNGFVTPDQASTPDIICHKDATNGAISLPVSAGAAITVHWNTWAESHKGPVLDYLASCKGDCATVDKTTLEFFKIDEKGLEAGKWASEELLANNNSWAVTIPADVAPGAYVLRHEIIALHGAGGPNGAQIYPFCLNLEISGTGTATPAGTPGMQLYTPTDPGILVPGIYAPDLVYDIPGPAVYNSGAAPPAPPAAPAPGGTTPVASYPATTLSTATRTQTAAGVPQSPAANPPAVNPPAVNPPAVSTPAANPPVVNPPAANPPAVSTPAANPPAVSTPAANPPAVKTPVVNPPAVSPPAATPTTYPTYSGTPEEEDYLCE</sequence>
<dbReference type="InterPro" id="IPR005103">
    <property type="entry name" value="AA9_LPMO"/>
</dbReference>
<dbReference type="Gene3D" id="2.70.50.70">
    <property type="match status" value="1"/>
</dbReference>
<evidence type="ECO:0000256" key="5">
    <source>
        <dbReference type="ARBA" id="ARBA00023180"/>
    </source>
</evidence>
<keyword evidence="5" id="KW-0325">Glycoprotein</keyword>
<comment type="subcellular location">
    <subcellularLocation>
        <location evidence="2">Secreted</location>
    </subcellularLocation>
</comment>
<dbReference type="EMBL" id="JAUBYV010000007">
    <property type="protein sequence ID" value="KAK2625922.1"/>
    <property type="molecule type" value="Genomic_DNA"/>
</dbReference>
<feature type="compositionally biased region" description="Low complexity" evidence="6">
    <location>
        <begin position="322"/>
        <end position="349"/>
    </location>
</feature>
<dbReference type="PANTHER" id="PTHR33353:SF34">
    <property type="entry name" value="ENDO-BETA-1,4-GLUCANASE D"/>
    <property type="match status" value="1"/>
</dbReference>
<keyword evidence="3" id="KW-0964">Secreted</keyword>
<gene>
    <name evidence="9" type="ORF">QTJ16_005234</name>
</gene>
<keyword evidence="10" id="KW-1185">Reference proteome</keyword>
<organism evidence="9 10">
    <name type="scientific">Diplocarpon rosae</name>
    <dbReference type="NCBI Taxonomy" id="946125"/>
    <lineage>
        <taxon>Eukaryota</taxon>
        <taxon>Fungi</taxon>
        <taxon>Dikarya</taxon>
        <taxon>Ascomycota</taxon>
        <taxon>Pezizomycotina</taxon>
        <taxon>Leotiomycetes</taxon>
        <taxon>Helotiales</taxon>
        <taxon>Drepanopezizaceae</taxon>
        <taxon>Diplocarpon</taxon>
    </lineage>
</organism>
<protein>
    <recommendedName>
        <fullName evidence="8">Auxiliary Activity family 9 catalytic domain-containing protein</fullName>
    </recommendedName>
</protein>
<dbReference type="Pfam" id="PF03443">
    <property type="entry name" value="AA9"/>
    <property type="match status" value="1"/>
</dbReference>
<evidence type="ECO:0000256" key="2">
    <source>
        <dbReference type="ARBA" id="ARBA00004613"/>
    </source>
</evidence>
<comment type="cofactor">
    <cofactor evidence="1">
        <name>Cu(2+)</name>
        <dbReference type="ChEBI" id="CHEBI:29036"/>
    </cofactor>
</comment>
<name>A0AAD9WBY5_9HELO</name>
<evidence type="ECO:0000256" key="7">
    <source>
        <dbReference type="SAM" id="SignalP"/>
    </source>
</evidence>
<evidence type="ECO:0000256" key="1">
    <source>
        <dbReference type="ARBA" id="ARBA00001973"/>
    </source>
</evidence>
<dbReference type="Proteomes" id="UP001285354">
    <property type="component" value="Unassembled WGS sequence"/>
</dbReference>
<dbReference type="AlphaFoldDB" id="A0AAD9WBY5"/>
<feature type="compositionally biased region" description="Pro residues" evidence="6">
    <location>
        <begin position="290"/>
        <end position="301"/>
    </location>
</feature>
<keyword evidence="4" id="KW-1015">Disulfide bond</keyword>
<dbReference type="PRINTS" id="PR01217">
    <property type="entry name" value="PRICHEXTENSN"/>
</dbReference>
<feature type="chain" id="PRO_5042145135" description="Auxiliary Activity family 9 catalytic domain-containing protein" evidence="7">
    <location>
        <begin position="22"/>
        <end position="380"/>
    </location>
</feature>
<evidence type="ECO:0000256" key="6">
    <source>
        <dbReference type="SAM" id="MobiDB-lite"/>
    </source>
</evidence>
<dbReference type="GO" id="GO:0005576">
    <property type="term" value="C:extracellular region"/>
    <property type="evidence" value="ECO:0007669"/>
    <property type="project" value="UniProtKB-SubCell"/>
</dbReference>
<evidence type="ECO:0000313" key="10">
    <source>
        <dbReference type="Proteomes" id="UP001285354"/>
    </source>
</evidence>
<accession>A0AAD9WBY5</accession>
<dbReference type="PANTHER" id="PTHR33353">
    <property type="entry name" value="PUTATIVE (AFU_ORTHOLOGUE AFUA_1G12560)-RELATED"/>
    <property type="match status" value="1"/>
</dbReference>
<keyword evidence="7" id="KW-0732">Signal</keyword>
<evidence type="ECO:0000256" key="4">
    <source>
        <dbReference type="ARBA" id="ARBA00023157"/>
    </source>
</evidence>
<feature type="compositionally biased region" description="Low complexity" evidence="6">
    <location>
        <begin position="361"/>
        <end position="371"/>
    </location>
</feature>
<feature type="signal peptide" evidence="7">
    <location>
        <begin position="1"/>
        <end position="21"/>
    </location>
</feature>
<evidence type="ECO:0000256" key="3">
    <source>
        <dbReference type="ARBA" id="ARBA00022525"/>
    </source>
</evidence>
<dbReference type="InterPro" id="IPR049892">
    <property type="entry name" value="AA9"/>
</dbReference>
<feature type="compositionally biased region" description="Low complexity" evidence="6">
    <location>
        <begin position="272"/>
        <end position="289"/>
    </location>
</feature>